<dbReference type="InterPro" id="IPR010998">
    <property type="entry name" value="Integrase_recombinase_N"/>
</dbReference>
<evidence type="ECO:0000256" key="2">
    <source>
        <dbReference type="ARBA" id="ARBA00023172"/>
    </source>
</evidence>
<protein>
    <submittedName>
        <fullName evidence="4">Transposase</fullName>
    </submittedName>
</protein>
<dbReference type="EMBL" id="BMIX01000003">
    <property type="protein sequence ID" value="GGG35333.1"/>
    <property type="molecule type" value="Genomic_DNA"/>
</dbReference>
<dbReference type="InterPro" id="IPR002104">
    <property type="entry name" value="Integrase_catalytic"/>
</dbReference>
<sequence>MASIKFLLQSKSSNAPVYARLSLGRGKVYKRKTGLYINPSLWSKATGFPKTKSSDGRELKSDLKSLESKLLNKLNEDNSSGIEINGDWLSFNIDLHFKRVVSNESNSDYLVDAIDSYLNGANLRDNNKGGKGLSRSRIQGLKRCKTIIEEFSGRKKYKVVEVNLAFAKKFKTWMHNDQKYALSYTLKMIDNIKSICYDAETNGVKISPQLKKIKAGKVKKEEIVYLSFDELEVLKKVDLNSEALDNARRWLILGCNIGQRGGDLLQLTEGNVRTVQGRMVIELIQTKGEKHVLVPLNYDAKEILKEGFPRAITPQKFNEHVKEVCRIAEFNDIIYTGVPKMVLVSKTSKKKVKRLVYDHYEKWETIASHVCRRSFATNYHDQMPLPFMMSITGHSSEKTYLKYVGKTSSDYINSIASVFEKQRESQVNKQANLKVVRNKAVNQ</sequence>
<proteinExistence type="predicted"/>
<dbReference type="InterPro" id="IPR011010">
    <property type="entry name" value="DNA_brk_join_enz"/>
</dbReference>
<dbReference type="Gene3D" id="1.10.150.130">
    <property type="match status" value="1"/>
</dbReference>
<dbReference type="Proteomes" id="UP000605733">
    <property type="component" value="Unassembled WGS sequence"/>
</dbReference>
<gene>
    <name evidence="4" type="ORF">GCM10011532_18910</name>
</gene>
<dbReference type="Gene3D" id="1.10.443.10">
    <property type="entry name" value="Intergrase catalytic core"/>
    <property type="match status" value="1"/>
</dbReference>
<dbReference type="InterPro" id="IPR013762">
    <property type="entry name" value="Integrase-like_cat_sf"/>
</dbReference>
<dbReference type="SUPFAM" id="SSF56349">
    <property type="entry name" value="DNA breaking-rejoining enzymes"/>
    <property type="match status" value="1"/>
</dbReference>
<accession>A0ABQ1WK71</accession>
<organism evidence="4 5">
    <name type="scientific">Christiangramia forsetii</name>
    <dbReference type="NCBI Taxonomy" id="411153"/>
    <lineage>
        <taxon>Bacteria</taxon>
        <taxon>Pseudomonadati</taxon>
        <taxon>Bacteroidota</taxon>
        <taxon>Flavobacteriia</taxon>
        <taxon>Flavobacteriales</taxon>
        <taxon>Flavobacteriaceae</taxon>
        <taxon>Christiangramia</taxon>
    </lineage>
</organism>
<keyword evidence="1" id="KW-0238">DNA-binding</keyword>
<name>A0ABQ1WK71_9FLAO</name>
<dbReference type="Pfam" id="PF00589">
    <property type="entry name" value="Phage_integrase"/>
    <property type="match status" value="1"/>
</dbReference>
<comment type="caution">
    <text evidence="4">The sequence shown here is derived from an EMBL/GenBank/DDBJ whole genome shotgun (WGS) entry which is preliminary data.</text>
</comment>
<keyword evidence="5" id="KW-1185">Reference proteome</keyword>
<reference evidence="5" key="1">
    <citation type="journal article" date="2019" name="Int. J. Syst. Evol. Microbiol.">
        <title>The Global Catalogue of Microorganisms (GCM) 10K type strain sequencing project: providing services to taxonomists for standard genome sequencing and annotation.</title>
        <authorList>
            <consortium name="The Broad Institute Genomics Platform"/>
            <consortium name="The Broad Institute Genome Sequencing Center for Infectious Disease"/>
            <person name="Wu L."/>
            <person name="Ma J."/>
        </authorList>
    </citation>
    <scope>NUCLEOTIDE SEQUENCE [LARGE SCALE GENOMIC DNA]</scope>
    <source>
        <strain evidence="5">CGMCC 1.15422</strain>
    </source>
</reference>
<evidence type="ECO:0000256" key="1">
    <source>
        <dbReference type="ARBA" id="ARBA00023125"/>
    </source>
</evidence>
<evidence type="ECO:0000259" key="3">
    <source>
        <dbReference type="Pfam" id="PF00589"/>
    </source>
</evidence>
<keyword evidence="2" id="KW-0233">DNA recombination</keyword>
<evidence type="ECO:0000313" key="4">
    <source>
        <dbReference type="EMBL" id="GGG35333.1"/>
    </source>
</evidence>
<dbReference type="RefSeq" id="WP_011708188.1">
    <property type="nucleotide sequence ID" value="NZ_BMIX01000003.1"/>
</dbReference>
<feature type="domain" description="Tyr recombinase" evidence="3">
    <location>
        <begin position="252"/>
        <end position="405"/>
    </location>
</feature>
<evidence type="ECO:0000313" key="5">
    <source>
        <dbReference type="Proteomes" id="UP000605733"/>
    </source>
</evidence>